<dbReference type="AlphaFoldDB" id="A0AAU0MEE4"/>
<evidence type="ECO:0000313" key="2">
    <source>
        <dbReference type="Proteomes" id="UP001329313"/>
    </source>
</evidence>
<keyword evidence="2" id="KW-1185">Reference proteome</keyword>
<gene>
    <name evidence="1" type="ORF">RYJ27_07775</name>
</gene>
<organism evidence="1 2">
    <name type="scientific">Microbacterium limosum</name>
    <dbReference type="NCBI Taxonomy" id="3079935"/>
    <lineage>
        <taxon>Bacteria</taxon>
        <taxon>Bacillati</taxon>
        <taxon>Actinomycetota</taxon>
        <taxon>Actinomycetes</taxon>
        <taxon>Micrococcales</taxon>
        <taxon>Microbacteriaceae</taxon>
        <taxon>Microbacterium</taxon>
    </lineage>
</organism>
<sequence length="402" mass="44909">MPSTIAWLDADTEDQARMRDIIKLFTDRDSRDELGLGQVRDVISDGLFPGTTVLLTRARYLLFVPWCFQLAEGKPDPLALADKNERQVISTLRKSGSDDLTGLLGARVGQALQTLPSTIYWGTLRRYGIVREEYAWKSDAFGAVSRPEDGDDEGARKRISAWSHSVPPIPPEFPHRIDDAFALSRDEAGWLRERVLEHAPDTVMAHLMNHAPMKDSRSPWTDPAVQGVEGEAALLLRNAEAFSTAMHGAALLYNLQLAEEYERVVPEDRRRFSAPVDQYRGELAEWADRVERARIAQWDVGDLWGWVLDTAKATIAPGSARFISDWVAHIQGIDPRAISDDSAARDLVRERERRQKRALARLGNPKRLSAWSGAAGAGALTFRWDTVRDIALDIHAGLGRDA</sequence>
<protein>
    <submittedName>
        <fullName evidence="1">DUF6361 family protein</fullName>
    </submittedName>
</protein>
<accession>A0AAU0MEE4</accession>
<dbReference type="KEGG" id="mliy:RYJ27_07775"/>
<proteinExistence type="predicted"/>
<name>A0AAU0MEE4_9MICO</name>
<evidence type="ECO:0000313" key="1">
    <source>
        <dbReference type="EMBL" id="WOQ68623.1"/>
    </source>
</evidence>
<dbReference type="Pfam" id="PF19888">
    <property type="entry name" value="DUF6361"/>
    <property type="match status" value="1"/>
</dbReference>
<reference evidence="1 2" key="1">
    <citation type="submission" date="2023-10" db="EMBL/GenBank/DDBJ databases">
        <title>Y20.</title>
        <authorList>
            <person name="Zhang G."/>
            <person name="Ding Y."/>
        </authorList>
    </citation>
    <scope>NUCLEOTIDE SEQUENCE [LARGE SCALE GENOMIC DNA]</scope>
    <source>
        <strain evidence="1 2">Y20</strain>
    </source>
</reference>
<dbReference type="EMBL" id="CP137080">
    <property type="protein sequence ID" value="WOQ68623.1"/>
    <property type="molecule type" value="Genomic_DNA"/>
</dbReference>
<dbReference type="RefSeq" id="WP_330169764.1">
    <property type="nucleotide sequence ID" value="NZ_CP137080.1"/>
</dbReference>
<dbReference type="Proteomes" id="UP001329313">
    <property type="component" value="Chromosome"/>
</dbReference>
<dbReference type="InterPro" id="IPR045941">
    <property type="entry name" value="DUF6361"/>
</dbReference>